<reference evidence="1 2" key="1">
    <citation type="submission" date="2020-04" db="EMBL/GenBank/DDBJ databases">
        <authorList>
            <person name="Wallbank WR R."/>
            <person name="Pardo Diaz C."/>
            <person name="Kozak K."/>
            <person name="Martin S."/>
            <person name="Jiggins C."/>
            <person name="Moest M."/>
            <person name="Warren A I."/>
            <person name="Byers J.R.P. K."/>
            <person name="Montejo-Kovacevich G."/>
            <person name="Yen C E."/>
        </authorList>
    </citation>
    <scope>NUCLEOTIDE SEQUENCE [LARGE SCALE GENOMIC DNA]</scope>
</reference>
<comment type="caution">
    <text evidence="1">The sequence shown here is derived from an EMBL/GenBank/DDBJ whole genome shotgun (WGS) entry which is preliminary data.</text>
</comment>
<name>A0A8S1A667_ARCPL</name>
<evidence type="ECO:0000313" key="1">
    <source>
        <dbReference type="EMBL" id="CAB3240054.1"/>
    </source>
</evidence>
<evidence type="ECO:0000313" key="2">
    <source>
        <dbReference type="Proteomes" id="UP000494106"/>
    </source>
</evidence>
<gene>
    <name evidence="1" type="ORF">APLA_LOCUS8205</name>
</gene>
<protein>
    <submittedName>
        <fullName evidence="1">Uncharacterized protein</fullName>
    </submittedName>
</protein>
<keyword evidence="2" id="KW-1185">Reference proteome</keyword>
<dbReference type="Proteomes" id="UP000494106">
    <property type="component" value="Unassembled WGS sequence"/>
</dbReference>
<dbReference type="AlphaFoldDB" id="A0A8S1A667"/>
<accession>A0A8S1A667</accession>
<proteinExistence type="predicted"/>
<sequence length="100" mass="11065">MEMSVRTGNVDSQAAAATSDRTFSHLPTEITAIDFPTFHEAILIIILECCSTIAKDILNKNPFIDVTIVSSKSFANNGVPEMIRSNTYREKNFSPVMIII</sequence>
<dbReference type="EMBL" id="CADEBC010000503">
    <property type="protein sequence ID" value="CAB3240054.1"/>
    <property type="molecule type" value="Genomic_DNA"/>
</dbReference>
<organism evidence="1 2">
    <name type="scientific">Arctia plantaginis</name>
    <name type="common">Wood tiger moth</name>
    <name type="synonym">Phalaena plantaginis</name>
    <dbReference type="NCBI Taxonomy" id="874455"/>
    <lineage>
        <taxon>Eukaryota</taxon>
        <taxon>Metazoa</taxon>
        <taxon>Ecdysozoa</taxon>
        <taxon>Arthropoda</taxon>
        <taxon>Hexapoda</taxon>
        <taxon>Insecta</taxon>
        <taxon>Pterygota</taxon>
        <taxon>Neoptera</taxon>
        <taxon>Endopterygota</taxon>
        <taxon>Lepidoptera</taxon>
        <taxon>Glossata</taxon>
        <taxon>Ditrysia</taxon>
        <taxon>Noctuoidea</taxon>
        <taxon>Erebidae</taxon>
        <taxon>Arctiinae</taxon>
        <taxon>Arctia</taxon>
    </lineage>
</organism>